<keyword evidence="2" id="KW-0472">Membrane</keyword>
<sequence>MQRRPGQVSGRGFGRAPTQVTGAAPRTDITRAELRAIRAKAANRNGPWRFDGLAWASRGLIGAGALGGLTAFAIRLPGAEALLSAALGHGAALGQGAAVGHGTDAPLLAFAAGPGLIVASVLCASLGASLRVMRKP</sequence>
<accession>A0A1H2WHK8</accession>
<feature type="transmembrane region" description="Helical" evidence="2">
    <location>
        <begin position="53"/>
        <end position="74"/>
    </location>
</feature>
<dbReference type="AlphaFoldDB" id="A0A1H2WHK8"/>
<name>A0A1H2WHK8_9RHOB</name>
<feature type="transmembrane region" description="Helical" evidence="2">
    <location>
        <begin position="107"/>
        <end position="130"/>
    </location>
</feature>
<evidence type="ECO:0000313" key="4">
    <source>
        <dbReference type="Proteomes" id="UP000199118"/>
    </source>
</evidence>
<evidence type="ECO:0000256" key="1">
    <source>
        <dbReference type="SAM" id="MobiDB-lite"/>
    </source>
</evidence>
<gene>
    <name evidence="3" type="ORF">SAMN05444336_102376</name>
</gene>
<reference evidence="3 4" key="1">
    <citation type="submission" date="2016-10" db="EMBL/GenBank/DDBJ databases">
        <authorList>
            <person name="de Groot N.N."/>
        </authorList>
    </citation>
    <scope>NUCLEOTIDE SEQUENCE [LARGE SCALE GENOMIC DNA]</scope>
    <source>
        <strain evidence="3 4">DSM 17890</strain>
    </source>
</reference>
<proteinExistence type="predicted"/>
<evidence type="ECO:0000256" key="2">
    <source>
        <dbReference type="SAM" id="Phobius"/>
    </source>
</evidence>
<keyword evidence="2" id="KW-0812">Transmembrane</keyword>
<dbReference type="EMBL" id="FNMZ01000002">
    <property type="protein sequence ID" value="SDW79744.1"/>
    <property type="molecule type" value="Genomic_DNA"/>
</dbReference>
<keyword evidence="2" id="KW-1133">Transmembrane helix</keyword>
<feature type="region of interest" description="Disordered" evidence="1">
    <location>
        <begin position="1"/>
        <end position="24"/>
    </location>
</feature>
<evidence type="ECO:0000313" key="3">
    <source>
        <dbReference type="EMBL" id="SDW79744.1"/>
    </source>
</evidence>
<organism evidence="3 4">
    <name type="scientific">Albimonas donghaensis</name>
    <dbReference type="NCBI Taxonomy" id="356660"/>
    <lineage>
        <taxon>Bacteria</taxon>
        <taxon>Pseudomonadati</taxon>
        <taxon>Pseudomonadota</taxon>
        <taxon>Alphaproteobacteria</taxon>
        <taxon>Rhodobacterales</taxon>
        <taxon>Paracoccaceae</taxon>
        <taxon>Albimonas</taxon>
    </lineage>
</organism>
<keyword evidence="4" id="KW-1185">Reference proteome</keyword>
<protein>
    <submittedName>
        <fullName evidence="3">Uncharacterized protein</fullName>
    </submittedName>
</protein>
<dbReference type="RefSeq" id="WP_092680633.1">
    <property type="nucleotide sequence ID" value="NZ_FNMZ01000002.1"/>
</dbReference>
<dbReference type="Proteomes" id="UP000199118">
    <property type="component" value="Unassembled WGS sequence"/>
</dbReference>